<evidence type="ECO:0000313" key="10">
    <source>
        <dbReference type="EMBL" id="PWN24778.1"/>
    </source>
</evidence>
<dbReference type="EMBL" id="KZ819679">
    <property type="protein sequence ID" value="PWN24778.1"/>
    <property type="molecule type" value="Genomic_DNA"/>
</dbReference>
<sequence length="128" mass="13520">MLIFSFFKTLTGHPVTIELKNDVAITGTLKSVDQFLNFRIENLRVVGNEEAEDAAAAAAGVGMNGEGAENGTGAVGEAIKGARWPHLLSLKSAFIRGSVVRYVHIPAGAVDTQLLEDATRREAAGGKK</sequence>
<reference evidence="10 11" key="1">
    <citation type="journal article" date="2018" name="Mol. Biol. Evol.">
        <title>Broad Genomic Sampling Reveals a Smut Pathogenic Ancestry of the Fungal Clade Ustilaginomycotina.</title>
        <authorList>
            <person name="Kijpornyongpan T."/>
            <person name="Mondo S.J."/>
            <person name="Barry K."/>
            <person name="Sandor L."/>
            <person name="Lee J."/>
            <person name="Lipzen A."/>
            <person name="Pangilinan J."/>
            <person name="LaButti K."/>
            <person name="Hainaut M."/>
            <person name="Henrissat B."/>
            <person name="Grigoriev I.V."/>
            <person name="Spatafora J.W."/>
            <person name="Aime M.C."/>
        </authorList>
    </citation>
    <scope>NUCLEOTIDE SEQUENCE [LARGE SCALE GENOMIC DNA]</scope>
    <source>
        <strain evidence="10 11">MCA 5214</strain>
    </source>
</reference>
<dbReference type="PANTHER" id="PTHR13829">
    <property type="entry name" value="SNRNP CORE PROTEIN FAMILY MEMBER"/>
    <property type="match status" value="1"/>
</dbReference>
<dbReference type="GO" id="GO:0071011">
    <property type="term" value="C:precatalytic spliceosome"/>
    <property type="evidence" value="ECO:0007669"/>
    <property type="project" value="TreeGrafter"/>
</dbReference>
<gene>
    <name evidence="10" type="ORF">BDZ90DRAFT_96192</name>
</gene>
<dbReference type="GO" id="GO:0000932">
    <property type="term" value="C:P-body"/>
    <property type="evidence" value="ECO:0007669"/>
    <property type="project" value="TreeGrafter"/>
</dbReference>
<dbReference type="InterPro" id="IPR016654">
    <property type="entry name" value="U6_snRNA_Lsm2"/>
</dbReference>
<dbReference type="GO" id="GO:0003723">
    <property type="term" value="F:RNA binding"/>
    <property type="evidence" value="ECO:0007669"/>
    <property type="project" value="UniProtKB-KW"/>
</dbReference>
<dbReference type="Proteomes" id="UP000245884">
    <property type="component" value="Unassembled WGS sequence"/>
</dbReference>
<evidence type="ECO:0000313" key="11">
    <source>
        <dbReference type="Proteomes" id="UP000245884"/>
    </source>
</evidence>
<evidence type="ECO:0000256" key="1">
    <source>
        <dbReference type="ARBA" id="ARBA00004123"/>
    </source>
</evidence>
<protein>
    <submittedName>
        <fullName evidence="10">Sm-like ribonucleo protein</fullName>
    </submittedName>
</protein>
<dbReference type="Gene3D" id="2.30.30.100">
    <property type="match status" value="1"/>
</dbReference>
<dbReference type="CDD" id="cd01725">
    <property type="entry name" value="LSm2"/>
    <property type="match status" value="1"/>
</dbReference>
<dbReference type="STRING" id="1569628.A0A316UIT8"/>
<dbReference type="AlphaFoldDB" id="A0A316UIT8"/>
<name>A0A316UIT8_9BASI</name>
<accession>A0A316UIT8</accession>
<evidence type="ECO:0000259" key="9">
    <source>
        <dbReference type="PROSITE" id="PS52002"/>
    </source>
</evidence>
<evidence type="ECO:0000256" key="5">
    <source>
        <dbReference type="ARBA" id="ARBA00022884"/>
    </source>
</evidence>
<keyword evidence="5" id="KW-0694">RNA-binding</keyword>
<evidence type="ECO:0000256" key="7">
    <source>
        <dbReference type="ARBA" id="ARBA00023242"/>
    </source>
</evidence>
<comment type="subcellular location">
    <subcellularLocation>
        <location evidence="1">Nucleus</location>
    </subcellularLocation>
</comment>
<dbReference type="PROSITE" id="PS52002">
    <property type="entry name" value="SM"/>
    <property type="match status" value="1"/>
</dbReference>
<keyword evidence="6" id="KW-0508">mRNA splicing</keyword>
<evidence type="ECO:0000256" key="2">
    <source>
        <dbReference type="ARBA" id="ARBA00006850"/>
    </source>
</evidence>
<dbReference type="InterPro" id="IPR001163">
    <property type="entry name" value="Sm_dom_euk/arc"/>
</dbReference>
<keyword evidence="8" id="KW-0687">Ribonucleoprotein</keyword>
<dbReference type="GO" id="GO:0005688">
    <property type="term" value="C:U6 snRNP"/>
    <property type="evidence" value="ECO:0007669"/>
    <property type="project" value="TreeGrafter"/>
</dbReference>
<evidence type="ECO:0000256" key="6">
    <source>
        <dbReference type="ARBA" id="ARBA00023187"/>
    </source>
</evidence>
<evidence type="ECO:0000256" key="4">
    <source>
        <dbReference type="ARBA" id="ARBA00022728"/>
    </source>
</evidence>
<dbReference type="Pfam" id="PF01423">
    <property type="entry name" value="LSM"/>
    <property type="match status" value="1"/>
</dbReference>
<dbReference type="SMART" id="SM00651">
    <property type="entry name" value="Sm"/>
    <property type="match status" value="1"/>
</dbReference>
<keyword evidence="4" id="KW-0747">Spliceosome</keyword>
<evidence type="ECO:0000256" key="8">
    <source>
        <dbReference type="ARBA" id="ARBA00023274"/>
    </source>
</evidence>
<evidence type="ECO:0000256" key="3">
    <source>
        <dbReference type="ARBA" id="ARBA00022664"/>
    </source>
</evidence>
<feature type="domain" description="Sm" evidence="9">
    <location>
        <begin position="2"/>
        <end position="109"/>
    </location>
</feature>
<dbReference type="PANTHER" id="PTHR13829:SF2">
    <property type="entry name" value="U6 SNRNA-ASSOCIATED SM-LIKE PROTEIN LSM2"/>
    <property type="match status" value="1"/>
</dbReference>
<organism evidence="10 11">
    <name type="scientific">Jaminaea rosea</name>
    <dbReference type="NCBI Taxonomy" id="1569628"/>
    <lineage>
        <taxon>Eukaryota</taxon>
        <taxon>Fungi</taxon>
        <taxon>Dikarya</taxon>
        <taxon>Basidiomycota</taxon>
        <taxon>Ustilaginomycotina</taxon>
        <taxon>Exobasidiomycetes</taxon>
        <taxon>Microstromatales</taxon>
        <taxon>Microstromatales incertae sedis</taxon>
        <taxon>Jaminaea</taxon>
    </lineage>
</organism>
<comment type="similarity">
    <text evidence="2">Belongs to the snRNP Sm proteins family.</text>
</comment>
<dbReference type="OrthoDB" id="10256176at2759"/>
<proteinExistence type="inferred from homology"/>
<dbReference type="GeneID" id="37031795"/>
<keyword evidence="7" id="KW-0539">Nucleus</keyword>
<dbReference type="RefSeq" id="XP_025359390.1">
    <property type="nucleotide sequence ID" value="XM_025509972.1"/>
</dbReference>
<dbReference type="GO" id="GO:0046540">
    <property type="term" value="C:U4/U6 x U5 tri-snRNP complex"/>
    <property type="evidence" value="ECO:0007669"/>
    <property type="project" value="TreeGrafter"/>
</dbReference>
<dbReference type="GO" id="GO:0071013">
    <property type="term" value="C:catalytic step 2 spliceosome"/>
    <property type="evidence" value="ECO:0007669"/>
    <property type="project" value="TreeGrafter"/>
</dbReference>
<keyword evidence="11" id="KW-1185">Reference proteome</keyword>
<dbReference type="SUPFAM" id="SSF50182">
    <property type="entry name" value="Sm-like ribonucleoproteins"/>
    <property type="match status" value="1"/>
</dbReference>
<keyword evidence="3" id="KW-0507">mRNA processing</keyword>
<dbReference type="GO" id="GO:0000398">
    <property type="term" value="P:mRNA splicing, via spliceosome"/>
    <property type="evidence" value="ECO:0007669"/>
    <property type="project" value="TreeGrafter"/>
</dbReference>
<dbReference type="GO" id="GO:1990726">
    <property type="term" value="C:Lsm1-7-Pat1 complex"/>
    <property type="evidence" value="ECO:0007669"/>
    <property type="project" value="TreeGrafter"/>
</dbReference>
<dbReference type="InterPro" id="IPR010920">
    <property type="entry name" value="LSM_dom_sf"/>
</dbReference>
<dbReference type="InterPro" id="IPR047575">
    <property type="entry name" value="Sm"/>
</dbReference>